<dbReference type="Gene3D" id="3.40.50.720">
    <property type="entry name" value="NAD(P)-binding Rossmann-like Domain"/>
    <property type="match status" value="1"/>
</dbReference>
<sequence>MAIGDTTRIKLAPSARVFVRAPGTIQFGADATRTGLITVPDAEAVAAALGALSKSRLLKNAVASLPLDDDTAHSLIHDLLSYRVLVPVTSPGVLVLGRGALASQIGALLSARGASVRAQLKDESATKFLLDHDPAVPVVAVDCAGDAEQIAAVTRGRAGAVVPVQHFDSRVVVGPVCAGGGPCPVCAWLYVLEHDPNFDHVLESLPPAESVEPVVVAAAAAAAATVVGRLAGLPDPPGVSAPAPVAGDVVVVDPYSPAPVSLTRVMPHPDCPMCF</sequence>
<dbReference type="RefSeq" id="WP_171194200.1">
    <property type="nucleotide sequence ID" value="NZ_CP061032.1"/>
</dbReference>
<dbReference type="KEGG" id="cluj:IAU68_02550"/>
<dbReference type="AlphaFoldDB" id="A0A7H0K064"/>
<dbReference type="Proteomes" id="UP000642876">
    <property type="component" value="Unassembled WGS sequence"/>
</dbReference>
<dbReference type="EMBL" id="CP061032">
    <property type="protein sequence ID" value="QNP90680.1"/>
    <property type="molecule type" value="Genomic_DNA"/>
</dbReference>
<evidence type="ECO:0000313" key="4">
    <source>
        <dbReference type="Proteomes" id="UP000642876"/>
    </source>
</evidence>
<reference evidence="3 4" key="1">
    <citation type="submission" date="2020-08" db="EMBL/GenBank/DDBJ databases">
        <title>novel species in genus Corynebacterium.</title>
        <authorList>
            <person name="Zhang G."/>
        </authorList>
    </citation>
    <scope>NUCLEOTIDE SEQUENCE [LARGE SCALE GENOMIC DNA]</scope>
    <source>
        <strain evidence="3 4">zg-917</strain>
        <strain evidence="2">Zg-917</strain>
    </source>
</reference>
<evidence type="ECO:0000313" key="1">
    <source>
        <dbReference type="EMBL" id="MBC3179127.1"/>
    </source>
</evidence>
<evidence type="ECO:0008006" key="5">
    <source>
        <dbReference type="Google" id="ProtNLM"/>
    </source>
</evidence>
<accession>A0A7H0K064</accession>
<evidence type="ECO:0000313" key="3">
    <source>
        <dbReference type="Proteomes" id="UP000516235"/>
    </source>
</evidence>
<name>A0A7H0K064_9CORY</name>
<gene>
    <name evidence="1" type="ORF">H7348_07355</name>
    <name evidence="2" type="ORF">IAU68_02550</name>
</gene>
<organism evidence="2 3">
    <name type="scientific">Corynebacterium lujinxingii</name>
    <dbReference type="NCBI Taxonomy" id="2763010"/>
    <lineage>
        <taxon>Bacteria</taxon>
        <taxon>Bacillati</taxon>
        <taxon>Actinomycetota</taxon>
        <taxon>Actinomycetes</taxon>
        <taxon>Mycobacteriales</taxon>
        <taxon>Corynebacteriaceae</taxon>
        <taxon>Corynebacterium</taxon>
    </lineage>
</organism>
<dbReference type="Proteomes" id="UP000516235">
    <property type="component" value="Chromosome"/>
</dbReference>
<protein>
    <recommendedName>
        <fullName evidence="5">TOMM leader peptide-binding protein</fullName>
    </recommendedName>
</protein>
<proteinExistence type="predicted"/>
<dbReference type="EMBL" id="JACMYE010000005">
    <property type="protein sequence ID" value="MBC3179127.1"/>
    <property type="molecule type" value="Genomic_DNA"/>
</dbReference>
<keyword evidence="4" id="KW-1185">Reference proteome</keyword>
<evidence type="ECO:0000313" key="2">
    <source>
        <dbReference type="EMBL" id="QNP90680.1"/>
    </source>
</evidence>